<evidence type="ECO:0000313" key="2">
    <source>
        <dbReference type="EMBL" id="ELS57204.1"/>
    </source>
</evidence>
<accession>L8PMJ5</accession>
<feature type="compositionally biased region" description="Basic and acidic residues" evidence="1">
    <location>
        <begin position="1"/>
        <end position="16"/>
    </location>
</feature>
<evidence type="ECO:0000313" key="3">
    <source>
        <dbReference type="Proteomes" id="UP000011205"/>
    </source>
</evidence>
<gene>
    <name evidence="2" type="ORF">STVIR_1849</name>
</gene>
<dbReference type="PATRIC" id="fig|1160705.3.peg.1842"/>
<sequence>MRRSADRYPGEAKTDAKGATVIADAAPPAPCRTPCGRWS</sequence>
<feature type="region of interest" description="Disordered" evidence="1">
    <location>
        <begin position="1"/>
        <end position="39"/>
    </location>
</feature>
<dbReference type="EMBL" id="AMLP01000062">
    <property type="protein sequence ID" value="ELS57204.1"/>
    <property type="molecule type" value="Genomic_DNA"/>
</dbReference>
<evidence type="ECO:0000256" key="1">
    <source>
        <dbReference type="SAM" id="MobiDB-lite"/>
    </source>
</evidence>
<protein>
    <submittedName>
        <fullName evidence="2">Putative transposase</fullName>
    </submittedName>
</protein>
<dbReference type="AlphaFoldDB" id="L8PMJ5"/>
<name>L8PMJ5_STRVR</name>
<comment type="caution">
    <text evidence="2">The sequence shown here is derived from an EMBL/GenBank/DDBJ whole genome shotgun (WGS) entry which is preliminary data.</text>
</comment>
<reference evidence="2 3" key="1">
    <citation type="journal article" date="2013" name="Genome Announc.">
        <title>Draft Genome Sequence of Streptomyces viridochromogenes Strain Tu57, Producer of Avilamycin.</title>
        <authorList>
            <person name="Gruning B.A."/>
            <person name="Erxleben A."/>
            <person name="Hahnlein A."/>
            <person name="Gunther S."/>
        </authorList>
    </citation>
    <scope>NUCLEOTIDE SEQUENCE [LARGE SCALE GENOMIC DNA]</scope>
    <source>
        <strain evidence="2 3">Tue57</strain>
    </source>
</reference>
<dbReference type="Proteomes" id="UP000011205">
    <property type="component" value="Unassembled WGS sequence"/>
</dbReference>
<organism evidence="2 3">
    <name type="scientific">Streptomyces viridochromogenes Tue57</name>
    <dbReference type="NCBI Taxonomy" id="1160705"/>
    <lineage>
        <taxon>Bacteria</taxon>
        <taxon>Bacillati</taxon>
        <taxon>Actinomycetota</taxon>
        <taxon>Actinomycetes</taxon>
        <taxon>Kitasatosporales</taxon>
        <taxon>Streptomycetaceae</taxon>
        <taxon>Streptomyces</taxon>
    </lineage>
</organism>
<proteinExistence type="predicted"/>